<reference evidence="1 2" key="1">
    <citation type="submission" date="2023-06" db="EMBL/GenBank/DDBJ databases">
        <title>Roseiconus lacunae JC819 isolated from Gulf of Mannar region, Tamil Nadu.</title>
        <authorList>
            <person name="Pk S."/>
            <person name="Ch S."/>
            <person name="Ch V.R."/>
        </authorList>
    </citation>
    <scope>NUCLEOTIDE SEQUENCE [LARGE SCALE GENOMIC DNA]</scope>
    <source>
        <strain evidence="1 2">JC819</strain>
    </source>
</reference>
<protein>
    <submittedName>
        <fullName evidence="1">Uncharacterized protein</fullName>
    </submittedName>
</protein>
<accession>A0ABT7PG91</accession>
<dbReference type="EMBL" id="JASZZN010000004">
    <property type="protein sequence ID" value="MDM4015241.1"/>
    <property type="molecule type" value="Genomic_DNA"/>
</dbReference>
<gene>
    <name evidence="1" type="ORF">QTN89_07360</name>
</gene>
<dbReference type="Proteomes" id="UP001239462">
    <property type="component" value="Unassembled WGS sequence"/>
</dbReference>
<comment type="caution">
    <text evidence="1">The sequence shown here is derived from an EMBL/GenBank/DDBJ whole genome shotgun (WGS) entry which is preliminary data.</text>
</comment>
<keyword evidence="2" id="KW-1185">Reference proteome</keyword>
<evidence type="ECO:0000313" key="2">
    <source>
        <dbReference type="Proteomes" id="UP001239462"/>
    </source>
</evidence>
<organism evidence="1 2">
    <name type="scientific">Roseiconus lacunae</name>
    <dbReference type="NCBI Taxonomy" id="2605694"/>
    <lineage>
        <taxon>Bacteria</taxon>
        <taxon>Pseudomonadati</taxon>
        <taxon>Planctomycetota</taxon>
        <taxon>Planctomycetia</taxon>
        <taxon>Pirellulales</taxon>
        <taxon>Pirellulaceae</taxon>
        <taxon>Roseiconus</taxon>
    </lineage>
</organism>
<sequence>MNRPSSSWRMLPTAARVSSSSVTWDLFARVWNGLADRVPEDMEEIVKEHPKEMPELLRAARALTPKQFEKLQQTIKRMKTKG</sequence>
<proteinExistence type="predicted"/>
<evidence type="ECO:0000313" key="1">
    <source>
        <dbReference type="EMBL" id="MDM4015241.1"/>
    </source>
</evidence>
<dbReference type="RefSeq" id="WP_230778409.1">
    <property type="nucleotide sequence ID" value="NZ_JAJMQV010000178.1"/>
</dbReference>
<name>A0ABT7PG91_9BACT</name>